<evidence type="ECO:0008006" key="4">
    <source>
        <dbReference type="Google" id="ProtNLM"/>
    </source>
</evidence>
<gene>
    <name evidence="2" type="ORF">NRB20_71720</name>
</gene>
<evidence type="ECO:0000256" key="1">
    <source>
        <dbReference type="SAM" id="Phobius"/>
    </source>
</evidence>
<evidence type="ECO:0000313" key="3">
    <source>
        <dbReference type="Proteomes" id="UP000438448"/>
    </source>
</evidence>
<keyword evidence="1" id="KW-0812">Transmembrane</keyword>
<dbReference type="PROSITE" id="PS51257">
    <property type="entry name" value="PROKAR_LIPOPROTEIN"/>
    <property type="match status" value="1"/>
</dbReference>
<proteinExistence type="predicted"/>
<reference evidence="2 3" key="1">
    <citation type="submission" date="2019-10" db="EMBL/GenBank/DDBJ databases">
        <title>Nocardia macrotermitis sp. nov. and Nocardia aurantia sp. nov., isolated from the gut of fungus growing-termite Macrotermes natalensis.</title>
        <authorList>
            <person name="Benndorf R."/>
            <person name="Schwitalla J."/>
            <person name="Martin K."/>
            <person name="De Beer W."/>
            <person name="Kaster A.-K."/>
            <person name="Vollmers J."/>
            <person name="Poulsen M."/>
            <person name="Beemelmanns C."/>
        </authorList>
    </citation>
    <scope>NUCLEOTIDE SEQUENCE [LARGE SCALE GENOMIC DNA]</scope>
    <source>
        <strain evidence="2 3">RB20</strain>
    </source>
</reference>
<name>A0A7K0DEH9_9NOCA</name>
<organism evidence="2 3">
    <name type="scientific">Nocardia macrotermitis</name>
    <dbReference type="NCBI Taxonomy" id="2585198"/>
    <lineage>
        <taxon>Bacteria</taxon>
        <taxon>Bacillati</taxon>
        <taxon>Actinomycetota</taxon>
        <taxon>Actinomycetes</taxon>
        <taxon>Mycobacteriales</taxon>
        <taxon>Nocardiaceae</taxon>
        <taxon>Nocardia</taxon>
    </lineage>
</organism>
<dbReference type="Proteomes" id="UP000438448">
    <property type="component" value="Unassembled WGS sequence"/>
</dbReference>
<feature type="transmembrane region" description="Helical" evidence="1">
    <location>
        <begin position="176"/>
        <end position="194"/>
    </location>
</feature>
<keyword evidence="1" id="KW-0472">Membrane</keyword>
<dbReference type="AlphaFoldDB" id="A0A7K0DEH9"/>
<feature type="transmembrane region" description="Helical" evidence="1">
    <location>
        <begin position="224"/>
        <end position="243"/>
    </location>
</feature>
<keyword evidence="3" id="KW-1185">Reference proteome</keyword>
<sequence length="250" mass="26609">MSRMVFRIEWYRWLRTRRLVALVAAFALFGCLSLFGAKYLPDLLGQSSEIRLLRTPDWHDGLQQYVKNSGLLLAAVSMVLAAQACAVRGDTAIGIYYLSRETSPLRLYLPRLLVAGGVVAAAALFGAALALYECHALFGPFPLAAATSWLAVQWFALITIAIFTASLAARTHSAGLAAATTAGLYVLSLFAASLPSVQPWLPTTALQPTITTTAPSLPAATKSLAALLILSALATTSALTTPIRTIRTTS</sequence>
<dbReference type="EMBL" id="WEGK01000026">
    <property type="protein sequence ID" value="MQY24039.1"/>
    <property type="molecule type" value="Genomic_DNA"/>
</dbReference>
<dbReference type="OrthoDB" id="4566601at2"/>
<evidence type="ECO:0000313" key="2">
    <source>
        <dbReference type="EMBL" id="MQY24039.1"/>
    </source>
</evidence>
<protein>
    <recommendedName>
        <fullName evidence="4">ABC-2 type transport system permease protein</fullName>
    </recommendedName>
</protein>
<accession>A0A7K0DEH9</accession>
<keyword evidence="1" id="KW-1133">Transmembrane helix</keyword>
<feature type="transmembrane region" description="Helical" evidence="1">
    <location>
        <begin position="108"/>
        <end position="131"/>
    </location>
</feature>
<feature type="transmembrane region" description="Helical" evidence="1">
    <location>
        <begin position="69"/>
        <end position="87"/>
    </location>
</feature>
<dbReference type="RefSeq" id="WP_153415780.1">
    <property type="nucleotide sequence ID" value="NZ_WEGK01000026.1"/>
</dbReference>
<comment type="caution">
    <text evidence="2">The sequence shown here is derived from an EMBL/GenBank/DDBJ whole genome shotgun (WGS) entry which is preliminary data.</text>
</comment>
<feature type="transmembrane region" description="Helical" evidence="1">
    <location>
        <begin position="151"/>
        <end position="169"/>
    </location>
</feature>